<dbReference type="GO" id="GO:0009313">
    <property type="term" value="P:oligosaccharide catabolic process"/>
    <property type="evidence" value="ECO:0007669"/>
    <property type="project" value="TreeGrafter"/>
</dbReference>
<dbReference type="PANTHER" id="PTHR46017">
    <property type="entry name" value="ALPHA-MANNOSIDASE 2C1"/>
    <property type="match status" value="1"/>
</dbReference>
<evidence type="ECO:0000256" key="2">
    <source>
        <dbReference type="ARBA" id="ARBA00022723"/>
    </source>
</evidence>
<evidence type="ECO:0000313" key="6">
    <source>
        <dbReference type="EMBL" id="MDA3732189.1"/>
    </source>
</evidence>
<evidence type="ECO:0000256" key="4">
    <source>
        <dbReference type="ARBA" id="ARBA00023295"/>
    </source>
</evidence>
<keyword evidence="3" id="KW-0378">Hydrolase</keyword>
<dbReference type="InterPro" id="IPR011013">
    <property type="entry name" value="Gal_mutarotase_sf_dom"/>
</dbReference>
<reference evidence="6" key="1">
    <citation type="journal article" date="2023" name="Int. J. Syst. Evol. Microbiol.">
        <title>&lt;i&gt;Holtiella tumoricola&lt;/i&gt; gen. nov. sp. nov., isolated from a human clinical sample.</title>
        <authorList>
            <person name="Allen-Vercoe E."/>
            <person name="Daigneault M.C."/>
            <person name="Vancuren S.J."/>
            <person name="Cochrane K."/>
            <person name="O'Neal L.L."/>
            <person name="Sankaranarayanan K."/>
            <person name="Lawson P.A."/>
        </authorList>
    </citation>
    <scope>NUCLEOTIDE SEQUENCE</scope>
    <source>
        <strain evidence="6">CC70A</strain>
    </source>
</reference>
<evidence type="ECO:0000313" key="7">
    <source>
        <dbReference type="Proteomes" id="UP001169242"/>
    </source>
</evidence>
<dbReference type="GO" id="GO:0006013">
    <property type="term" value="P:mannose metabolic process"/>
    <property type="evidence" value="ECO:0007669"/>
    <property type="project" value="InterPro"/>
</dbReference>
<dbReference type="InterPro" id="IPR015341">
    <property type="entry name" value="Glyco_hydro_38_cen"/>
</dbReference>
<dbReference type="Gene3D" id="2.70.98.30">
    <property type="entry name" value="Golgi alpha-mannosidase II, domain 4"/>
    <property type="match status" value="1"/>
</dbReference>
<dbReference type="Gene3D" id="2.60.40.2220">
    <property type="match status" value="1"/>
</dbReference>
<dbReference type="GO" id="GO:0046872">
    <property type="term" value="F:metal ion binding"/>
    <property type="evidence" value="ECO:0007669"/>
    <property type="project" value="UniProtKB-KW"/>
</dbReference>
<dbReference type="InterPro" id="IPR027291">
    <property type="entry name" value="Glyco_hydro_38_N_sf"/>
</dbReference>
<dbReference type="CDD" id="cd10789">
    <property type="entry name" value="GH38N_AMII_ER_cytosolic"/>
    <property type="match status" value="1"/>
</dbReference>
<dbReference type="Pfam" id="PF09261">
    <property type="entry name" value="Alpha-mann_mid"/>
    <property type="match status" value="1"/>
</dbReference>
<dbReference type="SMART" id="SM00872">
    <property type="entry name" value="Alpha-mann_mid"/>
    <property type="match status" value="1"/>
</dbReference>
<dbReference type="EMBL" id="JAQIFT010000046">
    <property type="protein sequence ID" value="MDA3732189.1"/>
    <property type="molecule type" value="Genomic_DNA"/>
</dbReference>
<dbReference type="GO" id="GO:0030246">
    <property type="term" value="F:carbohydrate binding"/>
    <property type="evidence" value="ECO:0007669"/>
    <property type="project" value="InterPro"/>
</dbReference>
<keyword evidence="7" id="KW-1185">Reference proteome</keyword>
<dbReference type="Pfam" id="PF17677">
    <property type="entry name" value="Glyco_hydro38C2"/>
    <property type="match status" value="1"/>
</dbReference>
<name>A0AA42DNB4_9FIRM</name>
<keyword evidence="2" id="KW-0479">Metal-binding</keyword>
<dbReference type="GO" id="GO:0004559">
    <property type="term" value="F:alpha-mannosidase activity"/>
    <property type="evidence" value="ECO:0007669"/>
    <property type="project" value="InterPro"/>
</dbReference>
<dbReference type="Proteomes" id="UP001169242">
    <property type="component" value="Unassembled WGS sequence"/>
</dbReference>
<dbReference type="SUPFAM" id="SSF88688">
    <property type="entry name" value="Families 57/38 glycoside transferase middle domain"/>
    <property type="match status" value="1"/>
</dbReference>
<sequence>MPFDFHNKGRINNLIEELQELRYRNLHDIASFNWYTDDGTVGNRMPQGEPVTVTPGFRWKGWDQYNWLCTKISIPETLKDEEVIGLFDFGVPVGTGNNSHFESLLYLNGKPYQGVDGNHKEIFLEVGENGLELDLKFRVWSGLSGGGVPHDMAMEIVRAQFGVLDHPTDDLYFLARSVLETHALLDDNNEYKQWLLSELVQTFKLVNYLEPKSEAFYASTKKAYEYLSSKMDGRGKPNVSVSMLGHTHIDVAWLWRLRHTREKAARSFSTVNRLMDKYDHYSFLQSQAQLYEYMKNDYPDIYEHIKKRVAEGRWEPSGAMWVECDCNVVSGESLVRQILVGKNFFKDEFNYESEFLWLPDVFGYSWAMPQILKKSGVNTFMTTKISWNDMNKMPYDTFTWRGMDGSEVTAHFITTTDEGDSYYTYNGDSRPYAVKGVWDNYSNKDTNNDLIISYGYGDGGGGPNRDMIKTISTLNQIPGIPSVKVETATDYFRRLNDTITNNEMNGYLPTWDGELYLEFHRGTYTSQGYNKRMNRKLENFLRDTEIMSVLAHQLEGVSYNKEDLLKAWKIVLCHQFHDILPGSSIKEVYDDSRLEYAQAKALLDNVMEQVKVSLMTEEEGTYTVFNNSNWTRDSYITVEGAQEGDTFINEEGNLLKSAVEGSVATVLIKGMKPFAFTTIKKVSNCDTVFPLKLNTQEVETPYYRISWNEAGQLISIYDKEAKREVLPVGAKGNVLQVFEDKPRCFDAWELEATIDLKMEEVTHLKAVEVRQNELGIFVDFTWTYHKSEIRQTMCLYFDKKRIDFKTEVDWQERQRFVKAAFPIDVRAVDARFDIQYGNIRRPITRNNSWEAAKFEVIAHKWIDLSETGYGVALLNDCKYGHDIKENVMRISLIKSAIDPDYSADLGNHTFTYAILPHSTEWYEADIEQEAFDLNNPLTALEGTCKLIDRSLFAFDQENIEVDCIKLAERGNQIILRFHEFMGRRTKVNVQSGLEIASWQECNLMEEVIGEAKTSHIAVEVTPYEIKTILINVK</sequence>
<evidence type="ECO:0000256" key="1">
    <source>
        <dbReference type="ARBA" id="ARBA00009792"/>
    </source>
</evidence>
<gene>
    <name evidence="6" type="ORF">PBV87_11910</name>
</gene>
<dbReference type="InterPro" id="IPR000602">
    <property type="entry name" value="Glyco_hydro_38_N"/>
</dbReference>
<dbReference type="InterPro" id="IPR011682">
    <property type="entry name" value="Glyco_hydro_38_C"/>
</dbReference>
<evidence type="ECO:0000256" key="3">
    <source>
        <dbReference type="ARBA" id="ARBA00022801"/>
    </source>
</evidence>
<dbReference type="Pfam" id="PF07748">
    <property type="entry name" value="Glyco_hydro_38C"/>
    <property type="match status" value="1"/>
</dbReference>
<dbReference type="InterPro" id="IPR041147">
    <property type="entry name" value="GH38_C"/>
</dbReference>
<dbReference type="SUPFAM" id="SSF88713">
    <property type="entry name" value="Glycoside hydrolase/deacetylase"/>
    <property type="match status" value="1"/>
</dbReference>
<dbReference type="InterPro" id="IPR028995">
    <property type="entry name" value="Glyco_hydro_57/38_cen_sf"/>
</dbReference>
<evidence type="ECO:0000259" key="5">
    <source>
        <dbReference type="SMART" id="SM00872"/>
    </source>
</evidence>
<dbReference type="RefSeq" id="WP_271012445.1">
    <property type="nucleotide sequence ID" value="NZ_JAQIFT010000046.1"/>
</dbReference>
<feature type="domain" description="Glycoside hydrolase family 38 central" evidence="5">
    <location>
        <begin position="518"/>
        <end position="596"/>
    </location>
</feature>
<organism evidence="6 7">
    <name type="scientific">Holtiella tumoricola</name>
    <dbReference type="NCBI Taxonomy" id="3018743"/>
    <lineage>
        <taxon>Bacteria</taxon>
        <taxon>Bacillati</taxon>
        <taxon>Bacillota</taxon>
        <taxon>Clostridia</taxon>
        <taxon>Lachnospirales</taxon>
        <taxon>Cellulosilyticaceae</taxon>
        <taxon>Holtiella</taxon>
    </lineage>
</organism>
<dbReference type="SUPFAM" id="SSF74650">
    <property type="entry name" value="Galactose mutarotase-like"/>
    <property type="match status" value="1"/>
</dbReference>
<dbReference type="Gene3D" id="1.20.1270.50">
    <property type="entry name" value="Glycoside hydrolase family 38, central domain"/>
    <property type="match status" value="1"/>
</dbReference>
<dbReference type="FunFam" id="1.20.1270.50:FF:000004">
    <property type="entry name" value="alpha-mannosidase 2C1 isoform X1"/>
    <property type="match status" value="1"/>
</dbReference>
<dbReference type="FunFam" id="3.20.110.10:FF:000002">
    <property type="entry name" value="alpha-mannosidase 2C1 isoform X1"/>
    <property type="match status" value="1"/>
</dbReference>
<dbReference type="AlphaFoldDB" id="A0AA42DNB4"/>
<proteinExistence type="inferred from homology"/>
<dbReference type="Gene3D" id="3.20.110.10">
    <property type="entry name" value="Glycoside hydrolase 38, N terminal domain"/>
    <property type="match status" value="1"/>
</dbReference>
<comment type="similarity">
    <text evidence="1">Belongs to the glycosyl hydrolase 38 family.</text>
</comment>
<dbReference type="InterPro" id="IPR037094">
    <property type="entry name" value="Glyco_hydro_38_cen_sf"/>
</dbReference>
<comment type="caution">
    <text evidence="6">The sequence shown here is derived from an EMBL/GenBank/DDBJ whole genome shotgun (WGS) entry which is preliminary data.</text>
</comment>
<dbReference type="PANTHER" id="PTHR46017:SF1">
    <property type="entry name" value="ALPHA-MANNOSIDASE 2C1"/>
    <property type="match status" value="1"/>
</dbReference>
<dbReference type="InterPro" id="IPR011330">
    <property type="entry name" value="Glyco_hydro/deAcase_b/a-brl"/>
</dbReference>
<dbReference type="FunFam" id="2.70.98.30:FF:000010">
    <property type="entry name" value="Cytosolic alpha-mannosidase"/>
    <property type="match status" value="1"/>
</dbReference>
<dbReference type="Pfam" id="PF01074">
    <property type="entry name" value="Glyco_hydro_38N"/>
    <property type="match status" value="1"/>
</dbReference>
<accession>A0AA42DNB4</accession>
<keyword evidence="4" id="KW-0326">Glycosidase</keyword>
<protein>
    <submittedName>
        <fullName evidence="6">Alpha-mannosidase</fullName>
    </submittedName>
</protein>